<dbReference type="EMBL" id="KZ851920">
    <property type="protein sequence ID" value="RDH19191.1"/>
    <property type="molecule type" value="Genomic_DNA"/>
</dbReference>
<name>A0A370C195_ASPNG</name>
<feature type="transmembrane region" description="Helical" evidence="1">
    <location>
        <begin position="15"/>
        <end position="36"/>
    </location>
</feature>
<evidence type="ECO:0000313" key="2">
    <source>
        <dbReference type="EMBL" id="RDH19191.1"/>
    </source>
</evidence>
<sequence length="156" mass="17559">MALGGVQKSVRFDRLLLLIPYFLCLLSHFFTPILLFEHLPCCLIPKMKLVFLCCKPKSKATYPSVVAVGIRRRRILRRSRNRTETTEGITCSAHVLLRSELFERTDETICSGYRNHGRVRVAEELSRRYTRPAMTCAGSGCPARKVSKLGALGTAS</sequence>
<keyword evidence="1" id="KW-1133">Transmembrane helix</keyword>
<evidence type="ECO:0000313" key="3">
    <source>
        <dbReference type="Proteomes" id="UP000253845"/>
    </source>
</evidence>
<dbReference type="VEuPathDB" id="FungiDB:M747DRAFT_67247"/>
<accession>A0A370C195</accession>
<keyword evidence="1" id="KW-0812">Transmembrane</keyword>
<keyword evidence="1" id="KW-0472">Membrane</keyword>
<evidence type="ECO:0000256" key="1">
    <source>
        <dbReference type="SAM" id="Phobius"/>
    </source>
</evidence>
<dbReference type="Proteomes" id="UP000253845">
    <property type="component" value="Unassembled WGS sequence"/>
</dbReference>
<gene>
    <name evidence="2" type="ORF">M747DRAFT_67247</name>
</gene>
<dbReference type="AlphaFoldDB" id="A0A370C195"/>
<organism evidence="2 3">
    <name type="scientific">Aspergillus niger ATCC 13496</name>
    <dbReference type="NCBI Taxonomy" id="1353008"/>
    <lineage>
        <taxon>Eukaryota</taxon>
        <taxon>Fungi</taxon>
        <taxon>Dikarya</taxon>
        <taxon>Ascomycota</taxon>
        <taxon>Pezizomycotina</taxon>
        <taxon>Eurotiomycetes</taxon>
        <taxon>Eurotiomycetidae</taxon>
        <taxon>Eurotiales</taxon>
        <taxon>Aspergillaceae</taxon>
        <taxon>Aspergillus</taxon>
        <taxon>Aspergillus subgen. Circumdati</taxon>
    </lineage>
</organism>
<proteinExistence type="predicted"/>
<reference evidence="2 3" key="1">
    <citation type="submission" date="2018-07" db="EMBL/GenBank/DDBJ databases">
        <title>Section-level genome sequencing of Aspergillus section Nigri to investigate inter- and intra-species variation.</title>
        <authorList>
            <consortium name="DOE Joint Genome Institute"/>
            <person name="Vesth T.C."/>
            <person name="Nybo J.L."/>
            <person name="Theobald S."/>
            <person name="Frisvad J.C."/>
            <person name="Larsen T.O."/>
            <person name="Nielsen K.F."/>
            <person name="Hoof J.B."/>
            <person name="Brandl J."/>
            <person name="Salamov A."/>
            <person name="Riley R."/>
            <person name="Gladden J.M."/>
            <person name="Phatale P."/>
            <person name="Nielsen M.T."/>
            <person name="Lyhne E.K."/>
            <person name="Kogle M.E."/>
            <person name="Strasser K."/>
            <person name="McDonnell E."/>
            <person name="Barry K."/>
            <person name="Clum A."/>
            <person name="Chen C."/>
            <person name="Nolan M."/>
            <person name="Sandor L."/>
            <person name="Kuo A."/>
            <person name="Lipzen A."/>
            <person name="Hainaut M."/>
            <person name="Drula E."/>
            <person name="Tsang A."/>
            <person name="Magnuson J.K."/>
            <person name="Henrissat B."/>
            <person name="Wiebenga A."/>
            <person name="Simmons B.A."/>
            <person name="Makela M.R."/>
            <person name="De vries R.P."/>
            <person name="Grigoriev I.V."/>
            <person name="Mortensen U.H."/>
            <person name="Baker S.E."/>
            <person name="Andersen M.R."/>
        </authorList>
    </citation>
    <scope>NUCLEOTIDE SEQUENCE [LARGE SCALE GENOMIC DNA]</scope>
    <source>
        <strain evidence="2 3">ATCC 13496</strain>
    </source>
</reference>
<protein>
    <submittedName>
        <fullName evidence="2">Uncharacterized protein</fullName>
    </submittedName>
</protein>